<name>A0ABN6LIW3_9BACT</name>
<keyword evidence="2" id="KW-1185">Reference proteome</keyword>
<evidence type="ECO:0000313" key="2">
    <source>
        <dbReference type="Proteomes" id="UP001354989"/>
    </source>
</evidence>
<gene>
    <name evidence="1" type="ORF">PEPS_36720</name>
</gene>
<organism evidence="1 2">
    <name type="scientific">Persicobacter psychrovividus</name>
    <dbReference type="NCBI Taxonomy" id="387638"/>
    <lineage>
        <taxon>Bacteria</taxon>
        <taxon>Pseudomonadati</taxon>
        <taxon>Bacteroidota</taxon>
        <taxon>Cytophagia</taxon>
        <taxon>Cytophagales</taxon>
        <taxon>Persicobacteraceae</taxon>
        <taxon>Persicobacter</taxon>
    </lineage>
</organism>
<evidence type="ECO:0000313" key="1">
    <source>
        <dbReference type="EMBL" id="BDD01392.1"/>
    </source>
</evidence>
<dbReference type="EMBL" id="AP025294">
    <property type="protein sequence ID" value="BDD01392.1"/>
    <property type="molecule type" value="Genomic_DNA"/>
</dbReference>
<reference evidence="1 2" key="1">
    <citation type="submission" date="2021-12" db="EMBL/GenBank/DDBJ databases">
        <title>Genome sequencing of bacteria with rrn-lacking chromosome and rrn-plasmid.</title>
        <authorList>
            <person name="Anda M."/>
            <person name="Iwasaki W."/>
        </authorList>
    </citation>
    <scope>NUCLEOTIDE SEQUENCE [LARGE SCALE GENOMIC DNA]</scope>
    <source>
        <strain evidence="1 2">NBRC 101262</strain>
        <plasmid evidence="1 2">pPP2</plasmid>
    </source>
</reference>
<sequence>MNPINFQGKIYKNWKDYFLEKFSDRELFKVEQFDLDDKFLVSYRVTTNKEDSETEIIYQMHIDGIKYVELFDVHFNNPKSPRLTDENKSNNYGFDGQGSTFNEKNLMDLDDWIEIPISKGWTEKTTYYDGQEIKTECIWPRDNKTEVIPIDQKYLGNYGCLLFPIVPFKIILTNLKLKRNADKVTTVETVIEPMIK</sequence>
<geneLocation type="plasmid" evidence="1 2">
    <name>pPP2</name>
</geneLocation>
<dbReference type="RefSeq" id="WP_338398694.1">
    <property type="nucleotide sequence ID" value="NZ_AP025294.1"/>
</dbReference>
<dbReference type="Proteomes" id="UP001354989">
    <property type="component" value="Plasmid pPP2"/>
</dbReference>
<proteinExistence type="predicted"/>
<accession>A0ABN6LIW3</accession>
<keyword evidence="1" id="KW-0614">Plasmid</keyword>
<protein>
    <submittedName>
        <fullName evidence="1">Uncharacterized protein</fullName>
    </submittedName>
</protein>